<dbReference type="AlphaFoldDB" id="A0A7R6PFI0"/>
<evidence type="ECO:0000313" key="1">
    <source>
        <dbReference type="EMBL" id="BBB25497.1"/>
    </source>
</evidence>
<dbReference type="Gene3D" id="3.90.550.10">
    <property type="entry name" value="Spore Coat Polysaccharide Biosynthesis Protein SpsA, Chain A"/>
    <property type="match status" value="1"/>
</dbReference>
<dbReference type="OrthoDB" id="7690777at2"/>
<accession>A0A7R6PFI0</accession>
<organism evidence="1 2">
    <name type="scientific">Amphritea japonica ATCC BAA-1530</name>
    <dbReference type="NCBI Taxonomy" id="1278309"/>
    <lineage>
        <taxon>Bacteria</taxon>
        <taxon>Pseudomonadati</taxon>
        <taxon>Pseudomonadota</taxon>
        <taxon>Gammaproteobacteria</taxon>
        <taxon>Oceanospirillales</taxon>
        <taxon>Oceanospirillaceae</taxon>
        <taxon>Amphritea</taxon>
    </lineage>
</organism>
<keyword evidence="1" id="KW-0808">Transferase</keyword>
<dbReference type="GO" id="GO:0016740">
    <property type="term" value="F:transferase activity"/>
    <property type="evidence" value="ECO:0007669"/>
    <property type="project" value="UniProtKB-KW"/>
</dbReference>
<dbReference type="RefSeq" id="WP_019621911.1">
    <property type="nucleotide sequence ID" value="NZ_AP014545.1"/>
</dbReference>
<protein>
    <submittedName>
        <fullName evidence="1">Glycosyl transferase family 2</fullName>
    </submittedName>
</protein>
<dbReference type="KEGG" id="ajp:AMJAP_0900"/>
<gene>
    <name evidence="1" type="ORF">AMJAP_0900</name>
</gene>
<keyword evidence="2" id="KW-1185">Reference proteome</keyword>
<dbReference type="InterPro" id="IPR029044">
    <property type="entry name" value="Nucleotide-diphossugar_trans"/>
</dbReference>
<evidence type="ECO:0000313" key="2">
    <source>
        <dbReference type="Proteomes" id="UP000595663"/>
    </source>
</evidence>
<sequence>MNNISLSVVVIFHEMQREAERTLYSLSAAYQSGVSALDYEIIAIDNGSVCPLNPDRVGELGRNIKYHYFDTDSVSPVDAINYGVSIAEGEFVAVIVDGARMSTPGLIGRTLKALELVEQPFVCALAWHLGPDVQKKSMLEGYNQSEEDLLLDSIDWQKNGYKLFDISTIAPSSKAGFLGGMPGECSWFAMRRSHYLYMGGYDPRFQAPGGGLVNHDFLNRITQQSQISPIIILGEGLFHQIHGGVATNSKPGEHPLPSFMRDYEKIHNRPFKFIRHESPLYFGEVSTEAARFLASSIDNGYKF</sequence>
<name>A0A7R6PFI0_9GAMM</name>
<dbReference type="SUPFAM" id="SSF53448">
    <property type="entry name" value="Nucleotide-diphospho-sugar transferases"/>
    <property type="match status" value="1"/>
</dbReference>
<reference evidence="1 2" key="1">
    <citation type="journal article" date="2008" name="Int. J. Syst. Evol. Microbiol.">
        <title>Amphritea japonica sp. nov. and Amphritea balenae sp. nov., isolated from the sediment adjacent to sperm whale carcasses off Kagoshima, Japan.</title>
        <authorList>
            <person name="Miyazaki M."/>
            <person name="Nogi Y."/>
            <person name="Fujiwara Y."/>
            <person name="Kawato M."/>
            <person name="Nagahama T."/>
            <person name="Kubokawa K."/>
            <person name="Horikoshi K."/>
        </authorList>
    </citation>
    <scope>NUCLEOTIDE SEQUENCE [LARGE SCALE GENOMIC DNA]</scope>
    <source>
        <strain evidence="1 2">ATCC BAA-1530</strain>
    </source>
</reference>
<dbReference type="Proteomes" id="UP000595663">
    <property type="component" value="Chromosome"/>
</dbReference>
<proteinExistence type="predicted"/>
<dbReference type="EMBL" id="AP014545">
    <property type="protein sequence ID" value="BBB25497.1"/>
    <property type="molecule type" value="Genomic_DNA"/>
</dbReference>